<protein>
    <recommendedName>
        <fullName evidence="3">WxL domain-containing protein</fullName>
    </recommendedName>
</protein>
<sequence>MSPSASRATSQQGAVYPNNGEGSQTIQVSVNETPGEFGWTINGTNRLVDLGTAEDHNAEYYLASGQINPITATDTRRPKSPWSLSSKVGDFTDGDKSFSGKYLGWAPNVQEAGAGATAGNAVASGYDSGSGLSSSRVLGAAAQGHDIGQAVLGADLNLKMPGTVSSGSYRTTLTITSLAQ</sequence>
<name>A0A644Y6R4_9ZZZZ</name>
<accession>A0A644Y6R4</accession>
<feature type="compositionally biased region" description="Polar residues" evidence="1">
    <location>
        <begin position="1"/>
        <end position="13"/>
    </location>
</feature>
<proteinExistence type="predicted"/>
<gene>
    <name evidence="2" type="ORF">SDC9_70621</name>
</gene>
<feature type="region of interest" description="Disordered" evidence="1">
    <location>
        <begin position="1"/>
        <end position="25"/>
    </location>
</feature>
<dbReference type="AlphaFoldDB" id="A0A644Y6R4"/>
<evidence type="ECO:0000313" key="2">
    <source>
        <dbReference type="EMBL" id="MPM24140.1"/>
    </source>
</evidence>
<organism evidence="2">
    <name type="scientific">bioreactor metagenome</name>
    <dbReference type="NCBI Taxonomy" id="1076179"/>
    <lineage>
        <taxon>unclassified sequences</taxon>
        <taxon>metagenomes</taxon>
        <taxon>ecological metagenomes</taxon>
    </lineage>
</organism>
<reference evidence="2" key="1">
    <citation type="submission" date="2019-08" db="EMBL/GenBank/DDBJ databases">
        <authorList>
            <person name="Kucharzyk K."/>
            <person name="Murdoch R.W."/>
            <person name="Higgins S."/>
            <person name="Loffler F."/>
        </authorList>
    </citation>
    <scope>NUCLEOTIDE SEQUENCE</scope>
</reference>
<evidence type="ECO:0008006" key="3">
    <source>
        <dbReference type="Google" id="ProtNLM"/>
    </source>
</evidence>
<dbReference type="EMBL" id="VSSQ01004193">
    <property type="protein sequence ID" value="MPM24140.1"/>
    <property type="molecule type" value="Genomic_DNA"/>
</dbReference>
<evidence type="ECO:0000256" key="1">
    <source>
        <dbReference type="SAM" id="MobiDB-lite"/>
    </source>
</evidence>
<comment type="caution">
    <text evidence="2">The sequence shown here is derived from an EMBL/GenBank/DDBJ whole genome shotgun (WGS) entry which is preliminary data.</text>
</comment>